<proteinExistence type="predicted"/>
<organism evidence="1">
    <name type="scientific">marine metagenome</name>
    <dbReference type="NCBI Taxonomy" id="408172"/>
    <lineage>
        <taxon>unclassified sequences</taxon>
        <taxon>metagenomes</taxon>
        <taxon>ecological metagenomes</taxon>
    </lineage>
</organism>
<evidence type="ECO:0000313" key="1">
    <source>
        <dbReference type="EMBL" id="SVA99665.1"/>
    </source>
</evidence>
<reference evidence="1" key="1">
    <citation type="submission" date="2018-05" db="EMBL/GenBank/DDBJ databases">
        <authorList>
            <person name="Lanie J.A."/>
            <person name="Ng W.-L."/>
            <person name="Kazmierczak K.M."/>
            <person name="Andrzejewski T.M."/>
            <person name="Davidsen T.M."/>
            <person name="Wayne K.J."/>
            <person name="Tettelin H."/>
            <person name="Glass J.I."/>
            <person name="Rusch D."/>
            <person name="Podicherti R."/>
            <person name="Tsui H.-C.T."/>
            <person name="Winkler M.E."/>
        </authorList>
    </citation>
    <scope>NUCLEOTIDE SEQUENCE</scope>
</reference>
<gene>
    <name evidence="1" type="ORF">METZ01_LOCUS152519</name>
</gene>
<dbReference type="EMBL" id="UINC01024960">
    <property type="protein sequence ID" value="SVA99665.1"/>
    <property type="molecule type" value="Genomic_DNA"/>
</dbReference>
<name>A0A382ADN1_9ZZZZ</name>
<accession>A0A382ADN1</accession>
<sequence>MTDPFGPPLPALAALATLYQEPLLLQPLPEGGIKAVTGRNRLR</sequence>
<dbReference type="AlphaFoldDB" id="A0A382ADN1"/>
<protein>
    <submittedName>
        <fullName evidence="1">Uncharacterized protein</fullName>
    </submittedName>
</protein>